<evidence type="ECO:0000313" key="3">
    <source>
        <dbReference type="Proteomes" id="UP000811246"/>
    </source>
</evidence>
<dbReference type="AlphaFoldDB" id="A0A922JA30"/>
<accession>A0A922JA30</accession>
<comment type="caution">
    <text evidence="2">The sequence shown here is derived from an EMBL/GenBank/DDBJ whole genome shotgun (WGS) entry which is preliminary data.</text>
</comment>
<proteinExistence type="predicted"/>
<gene>
    <name evidence="2" type="ORF">I3842_08G115400</name>
</gene>
<reference evidence="2" key="1">
    <citation type="submission" date="2021-01" db="EMBL/GenBank/DDBJ databases">
        <authorList>
            <person name="Lovell J.T."/>
            <person name="Bentley N."/>
            <person name="Bhattarai G."/>
            <person name="Jenkins J.W."/>
            <person name="Sreedasyam A."/>
            <person name="Alarcon Y."/>
            <person name="Bock C."/>
            <person name="Boston L."/>
            <person name="Carlson J."/>
            <person name="Cervantes K."/>
            <person name="Clermont K."/>
            <person name="Krom N."/>
            <person name="Kubenka K."/>
            <person name="Mamidi S."/>
            <person name="Mattison C."/>
            <person name="Monteros M."/>
            <person name="Pisani C."/>
            <person name="Plott C."/>
            <person name="Rajasekar S."/>
            <person name="Rhein H.S."/>
            <person name="Rohla C."/>
            <person name="Song M."/>
            <person name="Hilaire R.S."/>
            <person name="Shu S."/>
            <person name="Wells L."/>
            <person name="Wang X."/>
            <person name="Webber J."/>
            <person name="Heerema R.J."/>
            <person name="Klein P."/>
            <person name="Conner P."/>
            <person name="Grauke L."/>
            <person name="Grimwood J."/>
            <person name="Schmutz J."/>
            <person name="Randall J.J."/>
        </authorList>
    </citation>
    <scope>NUCLEOTIDE SEQUENCE</scope>
    <source>
        <tissue evidence="2">Leaf</tissue>
    </source>
</reference>
<dbReference type="EMBL" id="CM031832">
    <property type="protein sequence ID" value="KAG6700506.1"/>
    <property type="molecule type" value="Genomic_DNA"/>
</dbReference>
<sequence>MISFSTEAARYMSSSKHIKFERRKKVENNYN</sequence>
<evidence type="ECO:0000313" key="2">
    <source>
        <dbReference type="EMBL" id="KAG6700506.1"/>
    </source>
</evidence>
<feature type="region of interest" description="Disordered" evidence="1">
    <location>
        <begin position="1"/>
        <end position="31"/>
    </location>
</feature>
<organism evidence="2 3">
    <name type="scientific">Carya illinoinensis</name>
    <name type="common">Pecan</name>
    <dbReference type="NCBI Taxonomy" id="32201"/>
    <lineage>
        <taxon>Eukaryota</taxon>
        <taxon>Viridiplantae</taxon>
        <taxon>Streptophyta</taxon>
        <taxon>Embryophyta</taxon>
        <taxon>Tracheophyta</taxon>
        <taxon>Spermatophyta</taxon>
        <taxon>Magnoliopsida</taxon>
        <taxon>eudicotyledons</taxon>
        <taxon>Gunneridae</taxon>
        <taxon>Pentapetalae</taxon>
        <taxon>rosids</taxon>
        <taxon>fabids</taxon>
        <taxon>Fagales</taxon>
        <taxon>Juglandaceae</taxon>
        <taxon>Carya</taxon>
    </lineage>
</organism>
<name>A0A922JA30_CARIL</name>
<evidence type="ECO:0000256" key="1">
    <source>
        <dbReference type="SAM" id="MobiDB-lite"/>
    </source>
</evidence>
<dbReference type="Proteomes" id="UP000811246">
    <property type="component" value="Chromosome 8"/>
</dbReference>
<protein>
    <submittedName>
        <fullName evidence="2">Uncharacterized protein</fullName>
    </submittedName>
</protein>